<dbReference type="PANTHER" id="PTHR42760">
    <property type="entry name" value="SHORT-CHAIN DEHYDROGENASES/REDUCTASES FAMILY MEMBER"/>
    <property type="match status" value="1"/>
</dbReference>
<dbReference type="InterPro" id="IPR002347">
    <property type="entry name" value="SDR_fam"/>
</dbReference>
<gene>
    <name evidence="4" type="ORF">HNR50_000963</name>
</gene>
<evidence type="ECO:0000256" key="3">
    <source>
        <dbReference type="RuleBase" id="RU000363"/>
    </source>
</evidence>
<evidence type="ECO:0000256" key="2">
    <source>
        <dbReference type="ARBA" id="ARBA00023002"/>
    </source>
</evidence>
<dbReference type="PRINTS" id="PR00081">
    <property type="entry name" value="GDHRDH"/>
</dbReference>
<reference evidence="4 5" key="1">
    <citation type="submission" date="2020-08" db="EMBL/GenBank/DDBJ databases">
        <title>Genomic Encyclopedia of Type Strains, Phase IV (KMG-IV): sequencing the most valuable type-strain genomes for metagenomic binning, comparative biology and taxonomic classification.</title>
        <authorList>
            <person name="Goeker M."/>
        </authorList>
    </citation>
    <scope>NUCLEOTIDE SEQUENCE [LARGE SCALE GENOMIC DNA]</scope>
    <source>
        <strain evidence="4 5">DSM 2461</strain>
    </source>
</reference>
<evidence type="ECO:0000313" key="4">
    <source>
        <dbReference type="EMBL" id="MBB6479330.1"/>
    </source>
</evidence>
<dbReference type="EMBL" id="JACHGJ010000001">
    <property type="protein sequence ID" value="MBB6479330.1"/>
    <property type="molecule type" value="Genomic_DNA"/>
</dbReference>
<dbReference type="PRINTS" id="PR00080">
    <property type="entry name" value="SDRFAMILY"/>
</dbReference>
<keyword evidence="2" id="KW-0560">Oxidoreductase</keyword>
<protein>
    <submittedName>
        <fullName evidence="4">NAD(P)-dependent dehydrogenase (Short-subunit alcohol dehydrogenase family)</fullName>
    </submittedName>
</protein>
<dbReference type="AlphaFoldDB" id="A0A841R8H3"/>
<keyword evidence="5" id="KW-1185">Reference proteome</keyword>
<sequence length="267" mass="27928">MGNLSKEIAVITGGTGAIGASFAEALCNAGAKVVILGRGKTKPVSEAAKEIEAKTGLKDVLFGYQCDASDEAQMAATIESIRKEVGMPTLLVNAAGGNKGKAPFTEVDVDIFDEVVKMNLLGGLVIPTKHMARIWIAEGIKGNIINIASMASYLPLSGVWAYAASKAGVMNLTAGLAKEFASAGIRVNGIAPGFFVGNQNRDLLYDDFEKDILSARGKQIIGHTPFGRFGDISELNGTLVYLADRNASGFVTGVTIPVDGGYLIDNI</sequence>
<dbReference type="GO" id="GO:0016616">
    <property type="term" value="F:oxidoreductase activity, acting on the CH-OH group of donors, NAD or NADP as acceptor"/>
    <property type="evidence" value="ECO:0007669"/>
    <property type="project" value="TreeGrafter"/>
</dbReference>
<dbReference type="RefSeq" id="WP_184744410.1">
    <property type="nucleotide sequence ID" value="NZ_JACHGJ010000001.1"/>
</dbReference>
<evidence type="ECO:0000256" key="1">
    <source>
        <dbReference type="ARBA" id="ARBA00006484"/>
    </source>
</evidence>
<proteinExistence type="inferred from homology"/>
<dbReference type="Gene3D" id="3.40.50.720">
    <property type="entry name" value="NAD(P)-binding Rossmann-like Domain"/>
    <property type="match status" value="1"/>
</dbReference>
<dbReference type="PROSITE" id="PS00061">
    <property type="entry name" value="ADH_SHORT"/>
    <property type="match status" value="1"/>
</dbReference>
<dbReference type="InterPro" id="IPR020904">
    <property type="entry name" value="Sc_DH/Rdtase_CS"/>
</dbReference>
<comment type="caution">
    <text evidence="4">The sequence shown here is derived from an EMBL/GenBank/DDBJ whole genome shotgun (WGS) entry which is preliminary data.</text>
</comment>
<comment type="similarity">
    <text evidence="1 3">Belongs to the short-chain dehydrogenases/reductases (SDR) family.</text>
</comment>
<dbReference type="PANTHER" id="PTHR42760:SF115">
    <property type="entry name" value="3-OXOACYL-[ACYL-CARRIER-PROTEIN] REDUCTASE FABG"/>
    <property type="match status" value="1"/>
</dbReference>
<evidence type="ECO:0000313" key="5">
    <source>
        <dbReference type="Proteomes" id="UP000587760"/>
    </source>
</evidence>
<dbReference type="Proteomes" id="UP000587760">
    <property type="component" value="Unassembled WGS sequence"/>
</dbReference>
<dbReference type="InterPro" id="IPR036291">
    <property type="entry name" value="NAD(P)-bd_dom_sf"/>
</dbReference>
<dbReference type="Pfam" id="PF00106">
    <property type="entry name" value="adh_short"/>
    <property type="match status" value="1"/>
</dbReference>
<accession>A0A841R8H3</accession>
<dbReference type="FunFam" id="3.40.50.720:FF:000084">
    <property type="entry name" value="Short-chain dehydrogenase reductase"/>
    <property type="match status" value="1"/>
</dbReference>
<organism evidence="4 5">
    <name type="scientific">Spirochaeta isovalerica</name>
    <dbReference type="NCBI Taxonomy" id="150"/>
    <lineage>
        <taxon>Bacteria</taxon>
        <taxon>Pseudomonadati</taxon>
        <taxon>Spirochaetota</taxon>
        <taxon>Spirochaetia</taxon>
        <taxon>Spirochaetales</taxon>
        <taxon>Spirochaetaceae</taxon>
        <taxon>Spirochaeta</taxon>
    </lineage>
</organism>
<name>A0A841R8H3_9SPIO</name>
<dbReference type="SUPFAM" id="SSF51735">
    <property type="entry name" value="NAD(P)-binding Rossmann-fold domains"/>
    <property type="match status" value="1"/>
</dbReference>